<feature type="domain" description="Multidrug resistance protein MdtA-like alpha-helical hairpin" evidence="4">
    <location>
        <begin position="103"/>
        <end position="171"/>
    </location>
</feature>
<evidence type="ECO:0000259" key="7">
    <source>
        <dbReference type="Pfam" id="PF25967"/>
    </source>
</evidence>
<dbReference type="InterPro" id="IPR058627">
    <property type="entry name" value="MdtA-like_C"/>
</dbReference>
<dbReference type="InterPro" id="IPR058625">
    <property type="entry name" value="MdtA-like_BSH"/>
</dbReference>
<dbReference type="Gene3D" id="1.10.287.470">
    <property type="entry name" value="Helix hairpin bin"/>
    <property type="match status" value="1"/>
</dbReference>
<organism evidence="8 9">
    <name type="scientific">Shewanella salipaludis</name>
    <dbReference type="NCBI Taxonomy" id="2723052"/>
    <lineage>
        <taxon>Bacteria</taxon>
        <taxon>Pseudomonadati</taxon>
        <taxon>Pseudomonadota</taxon>
        <taxon>Gammaproteobacteria</taxon>
        <taxon>Alteromonadales</taxon>
        <taxon>Shewanellaceae</taxon>
        <taxon>Shewanella</taxon>
    </lineage>
</organism>
<evidence type="ECO:0000313" key="8">
    <source>
        <dbReference type="EMBL" id="NMH66576.1"/>
    </source>
</evidence>
<dbReference type="InterPro" id="IPR058626">
    <property type="entry name" value="MdtA-like_b-barrel"/>
</dbReference>
<dbReference type="RefSeq" id="WP_169565301.1">
    <property type="nucleotide sequence ID" value="NZ_JAAXYH010000013.1"/>
</dbReference>
<dbReference type="AlphaFoldDB" id="A0A972JNW7"/>
<evidence type="ECO:0000256" key="3">
    <source>
        <dbReference type="SAM" id="SignalP"/>
    </source>
</evidence>
<feature type="domain" description="Multidrug resistance protein MdtA-like barrel-sandwich hybrid" evidence="5">
    <location>
        <begin position="61"/>
        <end position="198"/>
    </location>
</feature>
<feature type="chain" id="PRO_5037148048" evidence="3">
    <location>
        <begin position="27"/>
        <end position="422"/>
    </location>
</feature>
<dbReference type="InterPro" id="IPR006143">
    <property type="entry name" value="RND_pump_MFP"/>
</dbReference>
<dbReference type="EMBL" id="JAAXYH010000013">
    <property type="protein sequence ID" value="NMH66576.1"/>
    <property type="molecule type" value="Genomic_DNA"/>
</dbReference>
<comment type="subcellular location">
    <subcellularLocation>
        <location evidence="1">Cell inner membrane</location>
        <topology evidence="1">Lipid-anchor</topology>
    </subcellularLocation>
</comment>
<evidence type="ECO:0000259" key="4">
    <source>
        <dbReference type="Pfam" id="PF25876"/>
    </source>
</evidence>
<dbReference type="GO" id="GO:0046677">
    <property type="term" value="P:response to antibiotic"/>
    <property type="evidence" value="ECO:0007669"/>
    <property type="project" value="TreeGrafter"/>
</dbReference>
<keyword evidence="9" id="KW-1185">Reference proteome</keyword>
<dbReference type="FunFam" id="2.40.420.20:FF:000001">
    <property type="entry name" value="Efflux RND transporter periplasmic adaptor subunit"/>
    <property type="match status" value="1"/>
</dbReference>
<gene>
    <name evidence="8" type="ORF">HC757_15575</name>
</gene>
<dbReference type="Pfam" id="PF25944">
    <property type="entry name" value="Beta-barrel_RND"/>
    <property type="match status" value="1"/>
</dbReference>
<dbReference type="Pfam" id="PF25917">
    <property type="entry name" value="BSH_RND"/>
    <property type="match status" value="1"/>
</dbReference>
<protein>
    <submittedName>
        <fullName evidence="8">Efflux RND transporter periplasmic adaptor subunit</fullName>
    </submittedName>
</protein>
<dbReference type="Gene3D" id="2.40.420.20">
    <property type="match status" value="1"/>
</dbReference>
<dbReference type="NCBIfam" id="TIGR01730">
    <property type="entry name" value="RND_mfp"/>
    <property type="match status" value="1"/>
</dbReference>
<evidence type="ECO:0000256" key="2">
    <source>
        <dbReference type="ARBA" id="ARBA00009477"/>
    </source>
</evidence>
<evidence type="ECO:0000259" key="5">
    <source>
        <dbReference type="Pfam" id="PF25917"/>
    </source>
</evidence>
<dbReference type="PANTHER" id="PTHR30158">
    <property type="entry name" value="ACRA/E-RELATED COMPONENT OF DRUG EFFLUX TRANSPORTER"/>
    <property type="match status" value="1"/>
</dbReference>
<reference evidence="8" key="1">
    <citation type="submission" date="2020-04" db="EMBL/GenBank/DDBJ databases">
        <title>Description of Shewanella salipaludis sp. nov., isolated from a salt marsh.</title>
        <authorList>
            <person name="Park S."/>
            <person name="Yoon J.-H."/>
        </authorList>
    </citation>
    <scope>NUCLEOTIDE SEQUENCE</scope>
    <source>
        <strain evidence="8">SHSM-M6</strain>
    </source>
</reference>
<comment type="caution">
    <text evidence="8">The sequence shown here is derived from an EMBL/GenBank/DDBJ whole genome shotgun (WGS) entry which is preliminary data.</text>
</comment>
<dbReference type="Pfam" id="PF25967">
    <property type="entry name" value="RND-MFP_C"/>
    <property type="match status" value="1"/>
</dbReference>
<dbReference type="Proteomes" id="UP000737113">
    <property type="component" value="Unassembled WGS sequence"/>
</dbReference>
<dbReference type="SUPFAM" id="SSF111369">
    <property type="entry name" value="HlyD-like secretion proteins"/>
    <property type="match status" value="1"/>
</dbReference>
<dbReference type="PANTHER" id="PTHR30158:SF26">
    <property type="entry name" value="RESISTANCE-NODULATION-CELL DIVISION (RND) MULTIDRUG EFFLUX MEMBRANE FUSION PROTEIN MEXE"/>
    <property type="match status" value="1"/>
</dbReference>
<accession>A0A972JNW7</accession>
<dbReference type="PROSITE" id="PS51257">
    <property type="entry name" value="PROKAR_LIPOPROTEIN"/>
    <property type="match status" value="1"/>
</dbReference>
<comment type="similarity">
    <text evidence="2">Belongs to the membrane fusion protein (MFP) (TC 8.A.1) family.</text>
</comment>
<dbReference type="InterPro" id="IPR058624">
    <property type="entry name" value="MdtA-like_HH"/>
</dbReference>
<dbReference type="Pfam" id="PF25876">
    <property type="entry name" value="HH_MFP_RND"/>
    <property type="match status" value="1"/>
</dbReference>
<evidence type="ECO:0000259" key="6">
    <source>
        <dbReference type="Pfam" id="PF25944"/>
    </source>
</evidence>
<keyword evidence="3" id="KW-0732">Signal</keyword>
<evidence type="ECO:0000256" key="1">
    <source>
        <dbReference type="ARBA" id="ARBA00004519"/>
    </source>
</evidence>
<proteinExistence type="inferred from homology"/>
<sequence>MSNTHFRHLVLAGAALVLSACSQPQAEQAAQQALPQVDVAQVIQERITEWDEFTGRLQAPETVTLVPRVSGYIQEVRFKEGAMVEAGEILFQIDPNAFIAEVQRLSAELTSAQTAQQLAANDFERANKLFGQNAVSAELLDSRLAHKRQTAAAVASVQAALDKAKLDLSYTKVTAPIAGRVSYALVTAGNYVSAGQSQLTRLVSTANMHAYFDVDEQTYLKYARLTAQGKLADKRDGGNPVYMALANDSDFNYQGKVDFVDNAVDQRTGTIRVRASFDNRDNLLLPGLFARIRVAGSASYDAVLIDDKAIGTDLNNKFVLLVNEQNQLEYRGVTLGEKVKGLRIISQGLSANDRIVIKGLQRVRPKMQVEPKPVAMAAPEQLESLRSQQVLLDKRQDAEVAEVSTAAAHGVQASGNATASRG</sequence>
<dbReference type="Gene3D" id="2.40.50.100">
    <property type="match status" value="1"/>
</dbReference>
<feature type="domain" description="Multidrug resistance protein MdtA-like C-terminal permuted SH3" evidence="7">
    <location>
        <begin position="301"/>
        <end position="362"/>
    </location>
</feature>
<dbReference type="GO" id="GO:0005886">
    <property type="term" value="C:plasma membrane"/>
    <property type="evidence" value="ECO:0007669"/>
    <property type="project" value="UniProtKB-SubCell"/>
</dbReference>
<dbReference type="GO" id="GO:0022857">
    <property type="term" value="F:transmembrane transporter activity"/>
    <property type="evidence" value="ECO:0007669"/>
    <property type="project" value="InterPro"/>
</dbReference>
<dbReference type="Gene3D" id="2.40.30.170">
    <property type="match status" value="1"/>
</dbReference>
<feature type="signal peptide" evidence="3">
    <location>
        <begin position="1"/>
        <end position="26"/>
    </location>
</feature>
<evidence type="ECO:0000313" key="9">
    <source>
        <dbReference type="Proteomes" id="UP000737113"/>
    </source>
</evidence>
<name>A0A972JNW7_9GAMM</name>
<feature type="domain" description="Multidrug resistance protein MdtA-like beta-barrel" evidence="6">
    <location>
        <begin position="239"/>
        <end position="294"/>
    </location>
</feature>